<dbReference type="AlphaFoldDB" id="A0A0L0G7M1"/>
<evidence type="ECO:0000313" key="9">
    <source>
        <dbReference type="EMBL" id="KNC84919.1"/>
    </source>
</evidence>
<dbReference type="OrthoDB" id="10017101at2759"/>
<feature type="compositionally biased region" description="Low complexity" evidence="7">
    <location>
        <begin position="449"/>
        <end position="465"/>
    </location>
</feature>
<dbReference type="InterPro" id="IPR010675">
    <property type="entry name" value="Bin3_C"/>
</dbReference>
<feature type="region of interest" description="Disordered" evidence="7">
    <location>
        <begin position="1"/>
        <end position="123"/>
    </location>
</feature>
<dbReference type="CDD" id="cd02440">
    <property type="entry name" value="AdoMet_MTases"/>
    <property type="match status" value="1"/>
</dbReference>
<dbReference type="GO" id="GO:0032259">
    <property type="term" value="P:methylation"/>
    <property type="evidence" value="ECO:0007669"/>
    <property type="project" value="UniProtKB-KW"/>
</dbReference>
<evidence type="ECO:0000256" key="1">
    <source>
        <dbReference type="ARBA" id="ARBA00008361"/>
    </source>
</evidence>
<dbReference type="PANTHER" id="PTHR12315">
    <property type="entry name" value="BICOID-INTERACTING PROTEIN RELATED"/>
    <property type="match status" value="1"/>
</dbReference>
<dbReference type="Pfam" id="PF06859">
    <property type="entry name" value="Bin3"/>
    <property type="match status" value="1"/>
</dbReference>
<feature type="compositionally biased region" description="Polar residues" evidence="7">
    <location>
        <begin position="100"/>
        <end position="111"/>
    </location>
</feature>
<dbReference type="GO" id="GO:0017069">
    <property type="term" value="F:snRNA binding"/>
    <property type="evidence" value="ECO:0007669"/>
    <property type="project" value="TreeGrafter"/>
</dbReference>
<accession>A0A0L0G7M1</accession>
<dbReference type="Proteomes" id="UP000054560">
    <property type="component" value="Unassembled WGS sequence"/>
</dbReference>
<sequence length="680" mass="76562">MDKETNPTTVTMETTDSSASKPETSQSSMPGSTPIPRIEEDSKGKRAREDDGAPRDADKANVSKDVDRDTTITPIGMKSDAQTSGNMGDIARKRYKQSRSTHSNPNKQGTAQHRRKSTTQRQQLKTQAYALLQLQSQSYTGTVLEGREERLAHGESFDSTLRQMSEASMVGNATIEDGQPGNGGNHGSRHRRKSSNSQSHSRQNSNVGGGRGGHNNNDNNNNRNITNNTSQNSKGRLNSGHKHQNEPQSGSKSNFSRPTIHYCTGKGSNNEATDQRATATEPGRNKRRKRWRHSKTRTSASHGTQGDAGDTRAETGVNQDQEEQHANADNGDLMHASVETMSLKPSVTVDGGTKSIDGSRKDMRFRFGNYLHYYGYRTPQEEFDPRILAMQRRWFADKDVLDIGCNVGNVSLAIAQDFKAKSVVGIDIDETLIRRAKGNLKITESLRPTNTSHGTHTETTSAVTSTSALPTTFPMSFAMCLGPIPIVPPTHEDDTHSATEQEHIPEQPKRYPHNVEFRTLNVVGMEITEPEYDTVLCLSVVKWIHLNWGDEGVYTFFRNVLKLLRPGGLFVFEPQPWKSYKKNRYMHQDLQKMYQTLKFMPDTFLGYLTSEEGGFTHVDTAVVQQTAKQGFNRPIYILRKDNSTDKPQEREELRDKELRKRRELRDKEARERREERNKEH</sequence>
<keyword evidence="10" id="KW-1185">Reference proteome</keyword>
<feature type="compositionally biased region" description="Low complexity" evidence="7">
    <location>
        <begin position="1"/>
        <end position="15"/>
    </location>
</feature>
<evidence type="ECO:0000256" key="2">
    <source>
        <dbReference type="ARBA" id="ARBA00022603"/>
    </source>
</evidence>
<feature type="compositionally biased region" description="Polar residues" evidence="7">
    <location>
        <begin position="16"/>
        <end position="31"/>
    </location>
</feature>
<feature type="compositionally biased region" description="Basic residues" evidence="7">
    <location>
        <begin position="285"/>
        <end position="296"/>
    </location>
</feature>
<dbReference type="GeneID" id="25903377"/>
<gene>
    <name evidence="9" type="ORF">SARC_02873</name>
</gene>
<dbReference type="InterPro" id="IPR041698">
    <property type="entry name" value="Methyltransf_25"/>
</dbReference>
<comment type="similarity">
    <text evidence="1 6">Belongs to the methyltransferase superfamily.</text>
</comment>
<dbReference type="GO" id="GO:0040031">
    <property type="term" value="P:snRNA modification"/>
    <property type="evidence" value="ECO:0007669"/>
    <property type="project" value="TreeGrafter"/>
</dbReference>
<dbReference type="eggNOG" id="KOG2899">
    <property type="taxonomic scope" value="Eukaryota"/>
</dbReference>
<protein>
    <recommendedName>
        <fullName evidence="6">RNA methyltransferase</fullName>
        <ecNumber evidence="6">2.1.1.-</ecNumber>
    </recommendedName>
</protein>
<feature type="region of interest" description="Disordered" evidence="7">
    <location>
        <begin position="173"/>
        <end position="325"/>
    </location>
</feature>
<evidence type="ECO:0000256" key="4">
    <source>
        <dbReference type="ARBA" id="ARBA00022691"/>
    </source>
</evidence>
<evidence type="ECO:0000256" key="6">
    <source>
        <dbReference type="RuleBase" id="RU367087"/>
    </source>
</evidence>
<keyword evidence="3 6" id="KW-0808">Transferase</keyword>
<dbReference type="InterPro" id="IPR039772">
    <property type="entry name" value="Bin3-like"/>
</dbReference>
<feature type="compositionally biased region" description="Low complexity" evidence="7">
    <location>
        <begin position="214"/>
        <end position="232"/>
    </location>
</feature>
<dbReference type="GO" id="GO:0008173">
    <property type="term" value="F:RNA methyltransferase activity"/>
    <property type="evidence" value="ECO:0007669"/>
    <property type="project" value="UniProtKB-UniRule"/>
</dbReference>
<feature type="compositionally biased region" description="Polar residues" evidence="7">
    <location>
        <begin position="266"/>
        <end position="278"/>
    </location>
</feature>
<keyword evidence="2 6" id="KW-0489">Methyltransferase</keyword>
<feature type="compositionally biased region" description="Basic and acidic residues" evidence="7">
    <location>
        <begin position="37"/>
        <end position="70"/>
    </location>
</feature>
<dbReference type="STRING" id="667725.A0A0L0G7M1"/>
<evidence type="ECO:0000256" key="3">
    <source>
        <dbReference type="ARBA" id="ARBA00022679"/>
    </source>
</evidence>
<dbReference type="EMBL" id="KQ241731">
    <property type="protein sequence ID" value="KNC84919.1"/>
    <property type="molecule type" value="Genomic_DNA"/>
</dbReference>
<dbReference type="Pfam" id="PF13649">
    <property type="entry name" value="Methyltransf_25"/>
    <property type="match status" value="1"/>
</dbReference>
<feature type="region of interest" description="Disordered" evidence="7">
    <location>
        <begin position="638"/>
        <end position="680"/>
    </location>
</feature>
<dbReference type="Gene3D" id="3.40.50.150">
    <property type="entry name" value="Vaccinia Virus protein VP39"/>
    <property type="match status" value="1"/>
</dbReference>
<dbReference type="PROSITE" id="PS51515">
    <property type="entry name" value="BIN3_SAM"/>
    <property type="match status" value="1"/>
</dbReference>
<dbReference type="PANTHER" id="PTHR12315:SF0">
    <property type="entry name" value="7SK SNRNA METHYLPHOSPHATE CAPPING ENZYME"/>
    <property type="match status" value="1"/>
</dbReference>
<dbReference type="EC" id="2.1.1.-" evidence="6"/>
<keyword evidence="4 5" id="KW-0949">S-adenosyl-L-methionine</keyword>
<feature type="domain" description="Bin3-type SAM" evidence="8">
    <location>
        <begin position="384"/>
        <end position="643"/>
    </location>
</feature>
<feature type="region of interest" description="Disordered" evidence="7">
    <location>
        <begin position="446"/>
        <end position="465"/>
    </location>
</feature>
<evidence type="ECO:0000256" key="7">
    <source>
        <dbReference type="SAM" id="MobiDB-lite"/>
    </source>
</evidence>
<dbReference type="SUPFAM" id="SSF53335">
    <property type="entry name" value="S-adenosyl-L-methionine-dependent methyltransferases"/>
    <property type="match status" value="1"/>
</dbReference>
<feature type="compositionally biased region" description="Low complexity" evidence="7">
    <location>
        <begin position="195"/>
        <end position="206"/>
    </location>
</feature>
<feature type="compositionally biased region" description="Polar residues" evidence="7">
    <location>
        <begin position="246"/>
        <end position="257"/>
    </location>
</feature>
<reference evidence="9 10" key="1">
    <citation type="submission" date="2011-02" db="EMBL/GenBank/DDBJ databases">
        <title>The Genome Sequence of Sphaeroforma arctica JP610.</title>
        <authorList>
            <consortium name="The Broad Institute Genome Sequencing Platform"/>
            <person name="Russ C."/>
            <person name="Cuomo C."/>
            <person name="Young S.K."/>
            <person name="Zeng Q."/>
            <person name="Gargeya S."/>
            <person name="Alvarado L."/>
            <person name="Berlin A."/>
            <person name="Chapman S.B."/>
            <person name="Chen Z."/>
            <person name="Freedman E."/>
            <person name="Gellesch M."/>
            <person name="Goldberg J."/>
            <person name="Griggs A."/>
            <person name="Gujja S."/>
            <person name="Heilman E."/>
            <person name="Heiman D."/>
            <person name="Howarth C."/>
            <person name="Mehta T."/>
            <person name="Neiman D."/>
            <person name="Pearson M."/>
            <person name="Roberts A."/>
            <person name="Saif S."/>
            <person name="Shea T."/>
            <person name="Shenoy N."/>
            <person name="Sisk P."/>
            <person name="Stolte C."/>
            <person name="Sykes S."/>
            <person name="White J."/>
            <person name="Yandava C."/>
            <person name="Burger G."/>
            <person name="Gray M.W."/>
            <person name="Holland P.W.H."/>
            <person name="King N."/>
            <person name="Lang F.B.F."/>
            <person name="Roger A.J."/>
            <person name="Ruiz-Trillo I."/>
            <person name="Haas B."/>
            <person name="Nusbaum C."/>
            <person name="Birren B."/>
        </authorList>
    </citation>
    <scope>NUCLEOTIDE SEQUENCE [LARGE SCALE GENOMIC DNA]</scope>
    <source>
        <strain evidence="9 10">JP610</strain>
    </source>
</reference>
<dbReference type="RefSeq" id="XP_014158821.1">
    <property type="nucleotide sequence ID" value="XM_014303346.1"/>
</dbReference>
<evidence type="ECO:0000256" key="5">
    <source>
        <dbReference type="PROSITE-ProRule" id="PRU00848"/>
    </source>
</evidence>
<dbReference type="InterPro" id="IPR024160">
    <property type="entry name" value="BIN3_SAM-bd_dom"/>
</dbReference>
<evidence type="ECO:0000259" key="8">
    <source>
        <dbReference type="PROSITE" id="PS51515"/>
    </source>
</evidence>
<dbReference type="GO" id="GO:0008171">
    <property type="term" value="F:O-methyltransferase activity"/>
    <property type="evidence" value="ECO:0007669"/>
    <property type="project" value="UniProtKB-UniRule"/>
</dbReference>
<evidence type="ECO:0000313" key="10">
    <source>
        <dbReference type="Proteomes" id="UP000054560"/>
    </source>
</evidence>
<organism evidence="9 10">
    <name type="scientific">Sphaeroforma arctica JP610</name>
    <dbReference type="NCBI Taxonomy" id="667725"/>
    <lineage>
        <taxon>Eukaryota</taxon>
        <taxon>Ichthyosporea</taxon>
        <taxon>Ichthyophonida</taxon>
        <taxon>Sphaeroforma</taxon>
    </lineage>
</organism>
<proteinExistence type="inferred from homology"/>
<dbReference type="InterPro" id="IPR029063">
    <property type="entry name" value="SAM-dependent_MTases_sf"/>
</dbReference>
<name>A0A0L0G7M1_9EUKA</name>